<dbReference type="InterPro" id="IPR001123">
    <property type="entry name" value="LeuE-type"/>
</dbReference>
<evidence type="ECO:0000256" key="1">
    <source>
        <dbReference type="ARBA" id="ARBA00004651"/>
    </source>
</evidence>
<dbReference type="Pfam" id="PF01810">
    <property type="entry name" value="LysE"/>
    <property type="match status" value="1"/>
</dbReference>
<feature type="transmembrane region" description="Helical" evidence="6">
    <location>
        <begin position="76"/>
        <end position="97"/>
    </location>
</feature>
<accession>A0ABQ6ELH9</accession>
<keyword evidence="2" id="KW-1003">Cell membrane</keyword>
<reference evidence="8" key="1">
    <citation type="journal article" date="2019" name="Int. J. Syst. Evol. Microbiol.">
        <title>The Global Catalogue of Microorganisms (GCM) 10K type strain sequencing project: providing services to taxonomists for standard genome sequencing and annotation.</title>
        <authorList>
            <consortium name="The Broad Institute Genomics Platform"/>
            <consortium name="The Broad Institute Genome Sequencing Center for Infectious Disease"/>
            <person name="Wu L."/>
            <person name="Ma J."/>
        </authorList>
    </citation>
    <scope>NUCLEOTIDE SEQUENCE [LARGE SCALE GENOMIC DNA]</scope>
    <source>
        <strain evidence="8">NBRC 111146</strain>
    </source>
</reference>
<dbReference type="PANTHER" id="PTHR30086">
    <property type="entry name" value="ARGININE EXPORTER PROTEIN ARGO"/>
    <property type="match status" value="1"/>
</dbReference>
<dbReference type="PIRSF" id="PIRSF006324">
    <property type="entry name" value="LeuE"/>
    <property type="match status" value="1"/>
</dbReference>
<comment type="subcellular location">
    <subcellularLocation>
        <location evidence="1">Cell membrane</location>
        <topology evidence="1">Multi-pass membrane protein</topology>
    </subcellularLocation>
</comment>
<organism evidence="7 8">
    <name type="scientific">Vibrio algivorus</name>
    <dbReference type="NCBI Taxonomy" id="1667024"/>
    <lineage>
        <taxon>Bacteria</taxon>
        <taxon>Pseudomonadati</taxon>
        <taxon>Pseudomonadota</taxon>
        <taxon>Gammaproteobacteria</taxon>
        <taxon>Vibrionales</taxon>
        <taxon>Vibrionaceae</taxon>
        <taxon>Vibrio</taxon>
    </lineage>
</organism>
<evidence type="ECO:0000256" key="6">
    <source>
        <dbReference type="SAM" id="Phobius"/>
    </source>
</evidence>
<feature type="transmembrane region" description="Helical" evidence="6">
    <location>
        <begin position="45"/>
        <end position="70"/>
    </location>
</feature>
<feature type="transmembrane region" description="Helical" evidence="6">
    <location>
        <begin position="191"/>
        <end position="210"/>
    </location>
</feature>
<evidence type="ECO:0000256" key="2">
    <source>
        <dbReference type="ARBA" id="ARBA00022475"/>
    </source>
</evidence>
<keyword evidence="3 6" id="KW-0812">Transmembrane</keyword>
<dbReference type="PANTHER" id="PTHR30086:SF5">
    <property type="entry name" value="HOMOGENTISATE EXPORT PROTEIN"/>
    <property type="match status" value="1"/>
</dbReference>
<evidence type="ECO:0000256" key="3">
    <source>
        <dbReference type="ARBA" id="ARBA00022692"/>
    </source>
</evidence>
<dbReference type="EMBL" id="BSPV01000003">
    <property type="protein sequence ID" value="GLT13945.1"/>
    <property type="molecule type" value="Genomic_DNA"/>
</dbReference>
<evidence type="ECO:0000313" key="7">
    <source>
        <dbReference type="EMBL" id="GLT13945.1"/>
    </source>
</evidence>
<evidence type="ECO:0000313" key="8">
    <source>
        <dbReference type="Proteomes" id="UP001157156"/>
    </source>
</evidence>
<comment type="caution">
    <text evidence="7">The sequence shown here is derived from an EMBL/GenBank/DDBJ whole genome shotgun (WGS) entry which is preliminary data.</text>
</comment>
<keyword evidence="5 6" id="KW-0472">Membrane</keyword>
<feature type="transmembrane region" description="Helical" evidence="6">
    <location>
        <begin position="12"/>
        <end position="33"/>
    </location>
</feature>
<evidence type="ECO:0000256" key="5">
    <source>
        <dbReference type="ARBA" id="ARBA00023136"/>
    </source>
</evidence>
<gene>
    <name evidence="7" type="ORF">GCM10007931_09190</name>
</gene>
<proteinExistence type="predicted"/>
<keyword evidence="8" id="KW-1185">Reference proteome</keyword>
<dbReference type="Proteomes" id="UP001157156">
    <property type="component" value="Unassembled WGS sequence"/>
</dbReference>
<protein>
    <submittedName>
        <fullName evidence="7">Threonine transporter RhtB</fullName>
    </submittedName>
</protein>
<feature type="transmembrane region" description="Helical" evidence="6">
    <location>
        <begin position="152"/>
        <end position="171"/>
    </location>
</feature>
<evidence type="ECO:0000256" key="4">
    <source>
        <dbReference type="ARBA" id="ARBA00022989"/>
    </source>
</evidence>
<sequence>MDLIMLDYALLSAFIPTFFFVSITPGMCMTLALTLGMSVGIKRTLWMMIGELAGVALVATLAVIGVAAIMLNYPNLFLALKWIGGAYLIWIGINMWLNKGKMSLNLDQPSQPTDRLKLMSQGFITAIANPKGWAFMISLLPPFINVEKSVPHQMVVLIGIILTTEFISMMAYATGGKSLRLFLTRGDNVKFLNRIAGTLMIGVGIWLALID</sequence>
<keyword evidence="4 6" id="KW-1133">Transmembrane helix</keyword>
<name>A0ABQ6ELH9_9VIBR</name>